<evidence type="ECO:0000259" key="6">
    <source>
        <dbReference type="SMART" id="SM00822"/>
    </source>
</evidence>
<dbReference type="FunFam" id="3.40.50.720:FF:000301">
    <property type="entry name" value="Hydroxysteroid dehydrogenase like 2"/>
    <property type="match status" value="1"/>
</dbReference>
<dbReference type="PANTHER" id="PTHR42808:SF3">
    <property type="entry name" value="HYDROXYSTEROID DEHYDROGENASE-LIKE PROTEIN 2"/>
    <property type="match status" value="1"/>
</dbReference>
<dbReference type="EMBL" id="CP039690">
    <property type="protein sequence ID" value="QCI66159.1"/>
    <property type="molecule type" value="Genomic_DNA"/>
</dbReference>
<evidence type="ECO:0000256" key="2">
    <source>
        <dbReference type="ARBA" id="ARBA00006484"/>
    </source>
</evidence>
<dbReference type="NCBIfam" id="NF006133">
    <property type="entry name" value="PRK08278.1"/>
    <property type="match status" value="1"/>
</dbReference>
<dbReference type="Gene3D" id="3.40.50.720">
    <property type="entry name" value="NAD(P)-binding Rossmann-like Domain"/>
    <property type="match status" value="1"/>
</dbReference>
<dbReference type="AlphaFoldDB" id="A0A4D7AY14"/>
<evidence type="ECO:0000256" key="5">
    <source>
        <dbReference type="ARBA" id="ARBA00023140"/>
    </source>
</evidence>
<sequence length="296" mass="31196">MTLKGKTLFITGASRGIGLAIALRAARDGANIVVAAKTETAHPKLPGTIYSAAEELEAAGGDALPLVVDVRDEESVASAMAKTVERFGGLDIVVNNASAINLAPVEKLDMKRFDLMHQVNARGTYLVSKYAIPHLKTSAAAGRNPHILALSPPLDMNVKWFAGSTGYSMAKFGMSLVILGLSGELKGEVGVNALWPRTTIATSAVKNLLGGDNLMSMSRSPEILADAAHVIFNKPANFTGHFLIDDTFLAGEGVTDFDHYRVDPSQSLAPDFFVPEAIKPPASASYGPLTAKPANP</sequence>
<dbReference type="RefSeq" id="WP_136961604.1">
    <property type="nucleotide sequence ID" value="NZ_CP039690.1"/>
</dbReference>
<dbReference type="InterPro" id="IPR057326">
    <property type="entry name" value="KR_dom"/>
</dbReference>
<dbReference type="OrthoDB" id="9810935at2"/>
<reference evidence="7 8" key="1">
    <citation type="submission" date="2019-04" db="EMBL/GenBank/DDBJ databases">
        <title>Phreatobacter aquaticus sp. nov.</title>
        <authorList>
            <person name="Choi A."/>
        </authorList>
    </citation>
    <scope>NUCLEOTIDE SEQUENCE [LARGE SCALE GENOMIC DNA]</scope>
    <source>
        <strain evidence="7 8">KCTC 52518</strain>
    </source>
</reference>
<keyword evidence="4" id="KW-0560">Oxidoreductase</keyword>
<keyword evidence="8" id="KW-1185">Reference proteome</keyword>
<gene>
    <name evidence="7" type="ORF">E8M01_19265</name>
</gene>
<comment type="subcellular location">
    <subcellularLocation>
        <location evidence="1">Peroxisome</location>
    </subcellularLocation>
</comment>
<evidence type="ECO:0000256" key="1">
    <source>
        <dbReference type="ARBA" id="ARBA00004275"/>
    </source>
</evidence>
<accession>A0A4D7AY14</accession>
<dbReference type="PRINTS" id="PR00081">
    <property type="entry name" value="GDHRDH"/>
</dbReference>
<keyword evidence="5" id="KW-0576">Peroxisome</keyword>
<evidence type="ECO:0000313" key="7">
    <source>
        <dbReference type="EMBL" id="QCI66159.1"/>
    </source>
</evidence>
<protein>
    <submittedName>
        <fullName evidence="7">NAD(P)-dependent oxidoreductase</fullName>
    </submittedName>
</protein>
<evidence type="ECO:0000256" key="4">
    <source>
        <dbReference type="ARBA" id="ARBA00023002"/>
    </source>
</evidence>
<dbReference type="InterPro" id="IPR051935">
    <property type="entry name" value="HSDL2"/>
</dbReference>
<evidence type="ECO:0000256" key="3">
    <source>
        <dbReference type="ARBA" id="ARBA00022857"/>
    </source>
</evidence>
<dbReference type="KEGG" id="pstg:E8M01_19265"/>
<name>A0A4D7AY14_9HYPH</name>
<dbReference type="InterPro" id="IPR002347">
    <property type="entry name" value="SDR_fam"/>
</dbReference>
<proteinExistence type="inferred from homology"/>
<dbReference type="PANTHER" id="PTHR42808">
    <property type="entry name" value="HYDROXYSTEROID DEHYDROGENASE-LIKE PROTEIN 2"/>
    <property type="match status" value="1"/>
</dbReference>
<dbReference type="Pfam" id="PF00106">
    <property type="entry name" value="adh_short"/>
    <property type="match status" value="1"/>
</dbReference>
<dbReference type="PROSITE" id="PS00061">
    <property type="entry name" value="ADH_SHORT"/>
    <property type="match status" value="1"/>
</dbReference>
<dbReference type="Proteomes" id="UP000298781">
    <property type="component" value="Chromosome"/>
</dbReference>
<dbReference type="SMART" id="SM00822">
    <property type="entry name" value="PKS_KR"/>
    <property type="match status" value="1"/>
</dbReference>
<comment type="similarity">
    <text evidence="2">Belongs to the short-chain dehydrogenases/reductases (SDR) family.</text>
</comment>
<evidence type="ECO:0000313" key="8">
    <source>
        <dbReference type="Proteomes" id="UP000298781"/>
    </source>
</evidence>
<keyword evidence="3" id="KW-0521">NADP</keyword>
<dbReference type="InterPro" id="IPR020904">
    <property type="entry name" value="Sc_DH/Rdtase_CS"/>
</dbReference>
<dbReference type="GO" id="GO:0016491">
    <property type="term" value="F:oxidoreductase activity"/>
    <property type="evidence" value="ECO:0007669"/>
    <property type="project" value="UniProtKB-KW"/>
</dbReference>
<feature type="domain" description="Ketoreductase" evidence="6">
    <location>
        <begin position="6"/>
        <end position="198"/>
    </location>
</feature>
<dbReference type="SUPFAM" id="SSF51735">
    <property type="entry name" value="NAD(P)-binding Rossmann-fold domains"/>
    <property type="match status" value="1"/>
</dbReference>
<dbReference type="InterPro" id="IPR036291">
    <property type="entry name" value="NAD(P)-bd_dom_sf"/>
</dbReference>
<organism evidence="7 8">
    <name type="scientific">Phreatobacter stygius</name>
    <dbReference type="NCBI Taxonomy" id="1940610"/>
    <lineage>
        <taxon>Bacteria</taxon>
        <taxon>Pseudomonadati</taxon>
        <taxon>Pseudomonadota</taxon>
        <taxon>Alphaproteobacteria</taxon>
        <taxon>Hyphomicrobiales</taxon>
        <taxon>Phreatobacteraceae</taxon>
        <taxon>Phreatobacter</taxon>
    </lineage>
</organism>